<feature type="signal peptide" evidence="1">
    <location>
        <begin position="1"/>
        <end position="24"/>
    </location>
</feature>
<evidence type="ECO:0000313" key="3">
    <source>
        <dbReference type="Proteomes" id="UP000193978"/>
    </source>
</evidence>
<evidence type="ECO:0008006" key="4">
    <source>
        <dbReference type="Google" id="ProtNLM"/>
    </source>
</evidence>
<accession>A0A1W6MZJ5</accession>
<dbReference type="EMBL" id="CP019948">
    <property type="protein sequence ID" value="ARN83005.1"/>
    <property type="molecule type" value="Genomic_DNA"/>
</dbReference>
<protein>
    <recommendedName>
        <fullName evidence="4">DUF2946 domain-containing protein</fullName>
    </recommendedName>
</protein>
<reference evidence="2 3" key="1">
    <citation type="submission" date="2017-02" db="EMBL/GenBank/DDBJ databases">
        <authorList>
            <person name="Peterson S.W."/>
        </authorList>
    </citation>
    <scope>NUCLEOTIDE SEQUENCE [LARGE SCALE GENOMIC DNA]</scope>
    <source>
        <strain evidence="2 3">S285</strain>
    </source>
</reference>
<dbReference type="STRING" id="655015.B1812_20130"/>
<dbReference type="PROSITE" id="PS51257">
    <property type="entry name" value="PROKAR_LIPOPROTEIN"/>
    <property type="match status" value="1"/>
</dbReference>
<evidence type="ECO:0000256" key="1">
    <source>
        <dbReference type="SAM" id="SignalP"/>
    </source>
</evidence>
<keyword evidence="1" id="KW-0732">Signal</keyword>
<keyword evidence="3" id="KW-1185">Reference proteome</keyword>
<dbReference type="AlphaFoldDB" id="A0A1W6MZJ5"/>
<name>A0A1W6MZJ5_9HYPH</name>
<feature type="chain" id="PRO_5012958560" description="DUF2946 domain-containing protein" evidence="1">
    <location>
        <begin position="25"/>
        <end position="122"/>
    </location>
</feature>
<proteinExistence type="predicted"/>
<gene>
    <name evidence="2" type="ORF">B1812_20130</name>
</gene>
<dbReference type="Proteomes" id="UP000193978">
    <property type="component" value="Chromosome"/>
</dbReference>
<organism evidence="2 3">
    <name type="scientific">Methylocystis bryophila</name>
    <dbReference type="NCBI Taxonomy" id="655015"/>
    <lineage>
        <taxon>Bacteria</taxon>
        <taxon>Pseudomonadati</taxon>
        <taxon>Pseudomonadota</taxon>
        <taxon>Alphaproteobacteria</taxon>
        <taxon>Hyphomicrobiales</taxon>
        <taxon>Methylocystaceae</taxon>
        <taxon>Methylocystis</taxon>
    </lineage>
</organism>
<evidence type="ECO:0000313" key="2">
    <source>
        <dbReference type="EMBL" id="ARN83005.1"/>
    </source>
</evidence>
<dbReference type="KEGG" id="mbry:B1812_20130"/>
<sequence length="122" mass="12279">MRALAACVAACMLLLQGFASSCQAAPSYSGGAVASMTAHPEASPCHDAGGSQAPAKVSHDCCAHCTAAGRDAAMQLLAAVVDFILAPTPSVVAFAFSRPLVRNPVPLGLTTSWSSRAPPRVG</sequence>